<name>A0A1M4V2G4_9GAMM</name>
<dbReference type="NCBIfam" id="TIGR01044">
    <property type="entry name" value="rplV_bact"/>
    <property type="match status" value="1"/>
</dbReference>
<evidence type="ECO:0000256" key="1">
    <source>
        <dbReference type="ARBA" id="ARBA00009451"/>
    </source>
</evidence>
<gene>
    <name evidence="7" type="primary">rplV</name>
    <name evidence="11" type="ORF">SAMN02745204_00835</name>
</gene>
<keyword evidence="2 7" id="KW-0699">rRNA-binding</keyword>
<dbReference type="STRING" id="213588.SAMN02745204_00835"/>
<accession>A0A1M4V2G4</accession>
<dbReference type="PROSITE" id="PS00464">
    <property type="entry name" value="RIBOSOMAL_L22"/>
    <property type="match status" value="1"/>
</dbReference>
<dbReference type="Pfam" id="PF00237">
    <property type="entry name" value="Ribosomal_L22"/>
    <property type="match status" value="1"/>
</dbReference>
<dbReference type="EMBL" id="FQUK01000009">
    <property type="protein sequence ID" value="SHE63100.1"/>
    <property type="molecule type" value="Genomic_DNA"/>
</dbReference>
<evidence type="ECO:0000256" key="7">
    <source>
        <dbReference type="HAMAP-Rule" id="MF_01331"/>
    </source>
</evidence>
<dbReference type="AlphaFoldDB" id="A0A1M4V2G4"/>
<evidence type="ECO:0000256" key="2">
    <source>
        <dbReference type="ARBA" id="ARBA00022730"/>
    </source>
</evidence>
<reference evidence="12" key="1">
    <citation type="submission" date="2016-11" db="EMBL/GenBank/DDBJ databases">
        <authorList>
            <person name="Varghese N."/>
            <person name="Submissions S."/>
        </authorList>
    </citation>
    <scope>NUCLEOTIDE SEQUENCE [LARGE SCALE GENOMIC DNA]</scope>
    <source>
        <strain evidence="12">DSM 14834</strain>
    </source>
</reference>
<keyword evidence="12" id="KW-1185">Reference proteome</keyword>
<evidence type="ECO:0000256" key="8">
    <source>
        <dbReference type="RuleBase" id="RU004005"/>
    </source>
</evidence>
<dbReference type="FunFam" id="3.90.470.10:FF:000001">
    <property type="entry name" value="50S ribosomal protein L22"/>
    <property type="match status" value="1"/>
</dbReference>
<dbReference type="InterPro" id="IPR047867">
    <property type="entry name" value="Ribosomal_uL22_bac/org-type"/>
</dbReference>
<organism evidence="11 12">
    <name type="scientific">Thermomonas hydrothermalis</name>
    <dbReference type="NCBI Taxonomy" id="213588"/>
    <lineage>
        <taxon>Bacteria</taxon>
        <taxon>Pseudomonadati</taxon>
        <taxon>Pseudomonadota</taxon>
        <taxon>Gammaproteobacteria</taxon>
        <taxon>Lysobacterales</taxon>
        <taxon>Lysobacteraceae</taxon>
        <taxon>Thermomonas</taxon>
    </lineage>
</organism>
<dbReference type="InterPro" id="IPR018260">
    <property type="entry name" value="Ribosomal_uL22_CS"/>
</dbReference>
<evidence type="ECO:0000256" key="4">
    <source>
        <dbReference type="ARBA" id="ARBA00022980"/>
    </source>
</evidence>
<dbReference type="RefSeq" id="WP_143148797.1">
    <property type="nucleotide sequence ID" value="NZ_FQUK01000009.1"/>
</dbReference>
<keyword evidence="4 7" id="KW-0689">Ribosomal protein</keyword>
<evidence type="ECO:0000256" key="10">
    <source>
        <dbReference type="RuleBase" id="RU004008"/>
    </source>
</evidence>
<dbReference type="CDD" id="cd00336">
    <property type="entry name" value="Ribosomal_L22"/>
    <property type="match status" value="1"/>
</dbReference>
<dbReference type="PANTHER" id="PTHR13501">
    <property type="entry name" value="CHLOROPLAST 50S RIBOSOMAL PROTEIN L22-RELATED"/>
    <property type="match status" value="1"/>
</dbReference>
<proteinExistence type="inferred from homology"/>
<comment type="function">
    <text evidence="7 10">This protein binds specifically to 23S rRNA; its binding is stimulated by other ribosomal proteins, e.g., L4, L17, and L20. It is important during the early stages of 50S assembly. It makes multiple contacts with different domains of the 23S rRNA in the assembled 50S subunit and ribosome.</text>
</comment>
<evidence type="ECO:0000256" key="6">
    <source>
        <dbReference type="ARBA" id="ARBA00035207"/>
    </source>
</evidence>
<dbReference type="InterPro" id="IPR036394">
    <property type="entry name" value="Ribosomal_uL22_sf"/>
</dbReference>
<dbReference type="InterPro" id="IPR005727">
    <property type="entry name" value="Ribosomal_uL22_bac/chlpt-type"/>
</dbReference>
<comment type="similarity">
    <text evidence="1 7 8">Belongs to the universal ribosomal protein uL22 family.</text>
</comment>
<comment type="subunit">
    <text evidence="7 9">Part of the 50S ribosomal subunit.</text>
</comment>
<dbReference type="GO" id="GO:0019843">
    <property type="term" value="F:rRNA binding"/>
    <property type="evidence" value="ECO:0007669"/>
    <property type="project" value="UniProtKB-UniRule"/>
</dbReference>
<protein>
    <recommendedName>
        <fullName evidence="6 7">Large ribosomal subunit protein uL22</fullName>
    </recommendedName>
</protein>
<evidence type="ECO:0000256" key="9">
    <source>
        <dbReference type="RuleBase" id="RU004006"/>
    </source>
</evidence>
<dbReference type="SUPFAM" id="SSF54843">
    <property type="entry name" value="Ribosomal protein L22"/>
    <property type="match status" value="1"/>
</dbReference>
<sequence>MEAKAILRTARISPQKARLVADQVRGLPVARALDLLKFSDKKAAGMIYKVVYSAASNAENNNGADADALKVKAIMVDEGPTLKRFMARAKGRGTRITKRTSHITVVVGEGN</sequence>
<dbReference type="GO" id="GO:0022625">
    <property type="term" value="C:cytosolic large ribosomal subunit"/>
    <property type="evidence" value="ECO:0007669"/>
    <property type="project" value="TreeGrafter"/>
</dbReference>
<dbReference type="GO" id="GO:0006412">
    <property type="term" value="P:translation"/>
    <property type="evidence" value="ECO:0007669"/>
    <property type="project" value="UniProtKB-UniRule"/>
</dbReference>
<comment type="function">
    <text evidence="7">The globular domain of the protein is located near the polypeptide exit tunnel on the outside of the subunit, while an extended beta-hairpin is found that lines the wall of the exit tunnel in the center of the 70S ribosome.</text>
</comment>
<dbReference type="HAMAP" id="MF_01331_B">
    <property type="entry name" value="Ribosomal_uL22_B"/>
    <property type="match status" value="1"/>
</dbReference>
<dbReference type="Proteomes" id="UP000242857">
    <property type="component" value="Unassembled WGS sequence"/>
</dbReference>
<dbReference type="Gene3D" id="3.90.470.10">
    <property type="entry name" value="Ribosomal protein L22/L17"/>
    <property type="match status" value="1"/>
</dbReference>
<keyword evidence="5 7" id="KW-0687">Ribonucleoprotein</keyword>
<dbReference type="GO" id="GO:0003735">
    <property type="term" value="F:structural constituent of ribosome"/>
    <property type="evidence" value="ECO:0007669"/>
    <property type="project" value="InterPro"/>
</dbReference>
<dbReference type="OrthoDB" id="9805969at2"/>
<dbReference type="InterPro" id="IPR001063">
    <property type="entry name" value="Ribosomal_uL22"/>
</dbReference>
<evidence type="ECO:0000256" key="3">
    <source>
        <dbReference type="ARBA" id="ARBA00022884"/>
    </source>
</evidence>
<keyword evidence="3 7" id="KW-0694">RNA-binding</keyword>
<dbReference type="PANTHER" id="PTHR13501:SF8">
    <property type="entry name" value="LARGE RIBOSOMAL SUBUNIT PROTEIN UL22M"/>
    <property type="match status" value="1"/>
</dbReference>
<evidence type="ECO:0000256" key="5">
    <source>
        <dbReference type="ARBA" id="ARBA00023274"/>
    </source>
</evidence>
<evidence type="ECO:0000313" key="12">
    <source>
        <dbReference type="Proteomes" id="UP000242857"/>
    </source>
</evidence>
<evidence type="ECO:0000313" key="11">
    <source>
        <dbReference type="EMBL" id="SHE63100.1"/>
    </source>
</evidence>